<dbReference type="PRINTS" id="PR00081">
    <property type="entry name" value="GDHRDH"/>
</dbReference>
<accession>A0ABQ9NLA0</accession>
<keyword evidence="3" id="KW-1185">Reference proteome</keyword>
<evidence type="ECO:0000313" key="3">
    <source>
        <dbReference type="Proteomes" id="UP001172684"/>
    </source>
</evidence>
<dbReference type="InterPro" id="IPR036291">
    <property type="entry name" value="NAD(P)-bd_dom_sf"/>
</dbReference>
<dbReference type="InterPro" id="IPR002347">
    <property type="entry name" value="SDR_fam"/>
</dbReference>
<organism evidence="2 3">
    <name type="scientific">Coniosporium apollinis</name>
    <dbReference type="NCBI Taxonomy" id="61459"/>
    <lineage>
        <taxon>Eukaryota</taxon>
        <taxon>Fungi</taxon>
        <taxon>Dikarya</taxon>
        <taxon>Ascomycota</taxon>
        <taxon>Pezizomycotina</taxon>
        <taxon>Dothideomycetes</taxon>
        <taxon>Dothideomycetes incertae sedis</taxon>
        <taxon>Coniosporium</taxon>
    </lineage>
</organism>
<name>A0ABQ9NLA0_9PEZI</name>
<protein>
    <submittedName>
        <fullName evidence="2">Uncharacterized protein</fullName>
    </submittedName>
</protein>
<comment type="caution">
    <text evidence="2">The sequence shown here is derived from an EMBL/GenBank/DDBJ whole genome shotgun (WGS) entry which is preliminary data.</text>
</comment>
<dbReference type="Gene3D" id="3.40.50.720">
    <property type="entry name" value="NAD(P)-binding Rossmann-like Domain"/>
    <property type="match status" value="1"/>
</dbReference>
<dbReference type="SUPFAM" id="SSF51735">
    <property type="entry name" value="NAD(P)-binding Rossmann-fold domains"/>
    <property type="match status" value="1"/>
</dbReference>
<evidence type="ECO:0000256" key="1">
    <source>
        <dbReference type="ARBA" id="ARBA00023002"/>
    </source>
</evidence>
<gene>
    <name evidence="2" type="ORF">H2201_008149</name>
</gene>
<proteinExistence type="predicted"/>
<dbReference type="EMBL" id="JAPDRL010000099">
    <property type="protein sequence ID" value="KAJ9657548.1"/>
    <property type="molecule type" value="Genomic_DNA"/>
</dbReference>
<dbReference type="Proteomes" id="UP001172684">
    <property type="component" value="Unassembled WGS sequence"/>
</dbReference>
<dbReference type="PANTHER" id="PTHR43157">
    <property type="entry name" value="PHOSPHATIDYLINOSITOL-GLYCAN BIOSYNTHESIS CLASS F PROTEIN-RELATED"/>
    <property type="match status" value="1"/>
</dbReference>
<reference evidence="2" key="1">
    <citation type="submission" date="2022-10" db="EMBL/GenBank/DDBJ databases">
        <title>Culturing micro-colonial fungi from biological soil crusts in the Mojave desert and describing Neophaeococcomyces mojavensis, and introducing the new genera and species Taxawa tesnikishii.</title>
        <authorList>
            <person name="Kurbessoian T."/>
            <person name="Stajich J.E."/>
        </authorList>
    </citation>
    <scope>NUCLEOTIDE SEQUENCE</scope>
    <source>
        <strain evidence="2">TK_1</strain>
    </source>
</reference>
<sequence length="327" mass="35830">MFAYSQFLAKLPYPTSDFTGQTVIVTGANTGLGLEAARHFVRLNVAKVIIAVRTASKGEAAVKEIVRTTEADPSRLEVWPLDLSSFDSIKAFAQRAQSLERLDAVVQNAGILTQNWKVEEGMESHITVNVISPILLGLLLLPKLRESGKAYGKVGRLSFVGSDLQYLAKFQEKSADRPLLEALNNKDKTDMGDRYNVSKLLLLYAVRSIARLSPVTPDSPVIINCLTPGACTSDIFRDDTSWSQKIIMGVAMKIVARTTEAGSRTLVHAAGPDVGVGTHGKFLMNCQVYPNGPNVESDEGKALEERFGKELVQKLEEIRPGIYEDMF</sequence>
<dbReference type="Pfam" id="PF00106">
    <property type="entry name" value="adh_short"/>
    <property type="match status" value="1"/>
</dbReference>
<dbReference type="PANTHER" id="PTHR43157:SF31">
    <property type="entry name" value="PHOSPHATIDYLINOSITOL-GLYCAN BIOSYNTHESIS CLASS F PROTEIN"/>
    <property type="match status" value="1"/>
</dbReference>
<evidence type="ECO:0000313" key="2">
    <source>
        <dbReference type="EMBL" id="KAJ9657548.1"/>
    </source>
</evidence>
<keyword evidence="1" id="KW-0560">Oxidoreductase</keyword>